<dbReference type="EMBL" id="LT598458">
    <property type="protein sequence ID" value="SCU91880.1"/>
    <property type="molecule type" value="Genomic_DNA"/>
</dbReference>
<protein>
    <submittedName>
        <fullName evidence="1">LADA_0F12728g1_1</fullName>
    </submittedName>
</protein>
<proteinExistence type="predicted"/>
<evidence type="ECO:0000313" key="2">
    <source>
        <dbReference type="Proteomes" id="UP000190274"/>
    </source>
</evidence>
<accession>A0A1G4JN52</accession>
<sequence length="175" mass="19508">MLNRTQSFQNCRETDVPGYNDCPNFIIPSRRHTGTGMKKAASNSQIDTFGSTKVATAPPPIMRRRVTSHGITLSEGASTSPEPCKPKSEIWHELDAVLARDTKLSPAEFLYYKNKLLAGVDKTLDQEHGRQLMGQALASLQDKEKVYKLLADWMMADTSTSTWIPSLRKIVANLK</sequence>
<dbReference type="OrthoDB" id="4090463at2759"/>
<name>A0A1G4JN52_9SACH</name>
<evidence type="ECO:0000313" key="1">
    <source>
        <dbReference type="EMBL" id="SCU91880.1"/>
    </source>
</evidence>
<keyword evidence="2" id="KW-1185">Reference proteome</keyword>
<dbReference type="GO" id="GO:0036503">
    <property type="term" value="P:ERAD pathway"/>
    <property type="evidence" value="ECO:0007669"/>
    <property type="project" value="EnsemblFungi"/>
</dbReference>
<organism evidence="1 2">
    <name type="scientific">Lachancea dasiensis</name>
    <dbReference type="NCBI Taxonomy" id="1072105"/>
    <lineage>
        <taxon>Eukaryota</taxon>
        <taxon>Fungi</taxon>
        <taxon>Dikarya</taxon>
        <taxon>Ascomycota</taxon>
        <taxon>Saccharomycotina</taxon>
        <taxon>Saccharomycetes</taxon>
        <taxon>Saccharomycetales</taxon>
        <taxon>Saccharomycetaceae</taxon>
        <taxon>Lachancea</taxon>
    </lineage>
</organism>
<dbReference type="Proteomes" id="UP000190274">
    <property type="component" value="Chromosome F"/>
</dbReference>
<reference evidence="1 2" key="1">
    <citation type="submission" date="2016-03" db="EMBL/GenBank/DDBJ databases">
        <authorList>
            <person name="Devillers H."/>
        </authorList>
    </citation>
    <scope>NUCLEOTIDE SEQUENCE [LARGE SCALE GENOMIC DNA]</scope>
    <source>
        <strain evidence="1">CBS 10888</strain>
    </source>
</reference>
<dbReference type="AlphaFoldDB" id="A0A1G4JN52"/>
<gene>
    <name evidence="1" type="ORF">LADA_0F12728G</name>
</gene>